<dbReference type="EMBL" id="LMVP01000013">
    <property type="protein sequence ID" value="PAV14356.1"/>
    <property type="molecule type" value="Genomic_DNA"/>
</dbReference>
<dbReference type="Proteomes" id="UP000218164">
    <property type="component" value="Unassembled WGS sequence"/>
</dbReference>
<dbReference type="AlphaFoldDB" id="A0A2A2HYG9"/>
<sequence length="72" mass="8791">MKSSGRGKFWNKDLYNNRVIFNPELYSTLILLQINQDPYKTYRIWFQKLLLDWQRKNLDMQGLKSSSTNYRI</sequence>
<keyword evidence="2" id="KW-1185">Reference proteome</keyword>
<name>A0A2A2HYG9_9EURY</name>
<protein>
    <submittedName>
        <fullName evidence="1">Uncharacterized protein</fullName>
    </submittedName>
</protein>
<evidence type="ECO:0000313" key="1">
    <source>
        <dbReference type="EMBL" id="PAV14356.1"/>
    </source>
</evidence>
<comment type="caution">
    <text evidence="1">The sequence shown here is derived from an EMBL/GenBank/DDBJ whole genome shotgun (WGS) entry which is preliminary data.</text>
</comment>
<accession>A0A2A2HYG9</accession>
<gene>
    <name evidence="1" type="ORF">ASJ81_02475</name>
</gene>
<reference evidence="1 2" key="1">
    <citation type="journal article" date="2017" name="BMC Genomics">
        <title>Genomic analysis of methanogenic archaea reveals a shift towards energy conservation.</title>
        <authorList>
            <person name="Gilmore S.P."/>
            <person name="Henske J.K."/>
            <person name="Sexton J.A."/>
            <person name="Solomon K.V."/>
            <person name="Seppala S."/>
            <person name="Yoo J.I."/>
            <person name="Huyett L.M."/>
            <person name="Pressman A."/>
            <person name="Cogan J.Z."/>
            <person name="Kivenson V."/>
            <person name="Peng X."/>
            <person name="Tan Y."/>
            <person name="Valentine D.L."/>
            <person name="O'Malley M.A."/>
        </authorList>
    </citation>
    <scope>NUCLEOTIDE SEQUENCE [LARGE SCALE GENOMIC DNA]</scope>
    <source>
        <strain evidence="1 2">MC-15</strain>
    </source>
</reference>
<evidence type="ECO:0000313" key="2">
    <source>
        <dbReference type="Proteomes" id="UP000218164"/>
    </source>
</evidence>
<proteinExistence type="predicted"/>
<organism evidence="1 2">
    <name type="scientific">Methanosarcina spelaei</name>
    <dbReference type="NCBI Taxonomy" id="1036679"/>
    <lineage>
        <taxon>Archaea</taxon>
        <taxon>Methanobacteriati</taxon>
        <taxon>Methanobacteriota</taxon>
        <taxon>Stenosarchaea group</taxon>
        <taxon>Methanomicrobia</taxon>
        <taxon>Methanosarcinales</taxon>
        <taxon>Methanosarcinaceae</taxon>
        <taxon>Methanosarcina</taxon>
    </lineage>
</organism>